<comment type="caution">
    <text evidence="5">The sequence shown here is derived from an EMBL/GenBank/DDBJ whole genome shotgun (WGS) entry which is preliminary data.</text>
</comment>
<keyword evidence="3" id="KW-0326">Glycosidase</keyword>
<name>A0A0F4LUN7_9LACO</name>
<dbReference type="GO" id="GO:0005829">
    <property type="term" value="C:cytosol"/>
    <property type="evidence" value="ECO:0007669"/>
    <property type="project" value="TreeGrafter"/>
</dbReference>
<proteinExistence type="inferred from homology"/>
<organism evidence="5 6">
    <name type="scientific">Lactobacillus apis</name>
    <dbReference type="NCBI Taxonomy" id="303541"/>
    <lineage>
        <taxon>Bacteria</taxon>
        <taxon>Bacillati</taxon>
        <taxon>Bacillota</taxon>
        <taxon>Bacilli</taxon>
        <taxon>Lactobacillales</taxon>
        <taxon>Lactobacillaceae</taxon>
        <taxon>Lactobacillus</taxon>
    </lineage>
</organism>
<keyword evidence="2" id="KW-0378">Hydrolase</keyword>
<dbReference type="AlphaFoldDB" id="A0A0F4LUN7"/>
<dbReference type="Gene3D" id="3.20.20.80">
    <property type="entry name" value="Glycosidases"/>
    <property type="match status" value="1"/>
</dbReference>
<sequence length="486" mass="56255">MSKTYSFPKDFLWGGATAANQLEGAYNEDGKGLSTMDLLTGGDHQTPRRITRQIEDNTPYPNHMAVDHYHHYKEDVKLFAEMGFKTYRFSIAWSRIYPNGLESEPNEKGLEFYDNLIAELKKYHIEPLVTISHFENPIGLTQEFNAWASRKMIPQYVKFAKTVIKRYHKDVKYWLTFNEINMLAKPLGAYMGGGMYLGDSEVFNNTEEDSTQLRYQALHYQFLASAEIVDWAHHYDSSLKMGCMMAYRMIYPLTSHPDDVRYAQYMTEINNFYCGDVQVKGKYPYFAQKFWNDHNLKLDITDDDLKLLQKGKVDFYTFSYYQSSTVTVTQDDAEKAAGNFFNGVKNPYVERSAWGWEIDPVGLRTALNQIYERYEIPLMVVENGLGAADQLVEKDGQYTVEDDYRIDYLHDHIVEMAKAIDDGVNLVGYTPWGCIDLVSASTGEMTKRYGFIYVDKNDDGTGTYNRYKKKSFNWYKNVIANNAIDD</sequence>
<gene>
    <name evidence="5" type="ORF">JF72_05400</name>
</gene>
<dbReference type="STRING" id="303541.JF72_05400"/>
<evidence type="ECO:0000313" key="6">
    <source>
        <dbReference type="Proteomes" id="UP000033682"/>
    </source>
</evidence>
<accession>A0A0F4LUN7</accession>
<dbReference type="SUPFAM" id="SSF51445">
    <property type="entry name" value="(Trans)glycosidases"/>
    <property type="match status" value="1"/>
</dbReference>
<dbReference type="InterPro" id="IPR017853">
    <property type="entry name" value="GH"/>
</dbReference>
<dbReference type="InterPro" id="IPR001360">
    <property type="entry name" value="Glyco_hydro_1"/>
</dbReference>
<dbReference type="PROSITE" id="PS00653">
    <property type="entry name" value="GLYCOSYL_HYDROL_F1_2"/>
    <property type="match status" value="1"/>
</dbReference>
<keyword evidence="6" id="KW-1185">Reference proteome</keyword>
<protein>
    <submittedName>
        <fullName evidence="5">Beta-glucosidase/6-phospho-beta-glucosidase/beta-galactosidase</fullName>
    </submittedName>
</protein>
<evidence type="ECO:0000256" key="2">
    <source>
        <dbReference type="ARBA" id="ARBA00022801"/>
    </source>
</evidence>
<evidence type="ECO:0000313" key="5">
    <source>
        <dbReference type="EMBL" id="KJY61261.1"/>
    </source>
</evidence>
<dbReference type="GO" id="GO:0016052">
    <property type="term" value="P:carbohydrate catabolic process"/>
    <property type="evidence" value="ECO:0007669"/>
    <property type="project" value="TreeGrafter"/>
</dbReference>
<dbReference type="PANTHER" id="PTHR10353:SF296">
    <property type="entry name" value="6-PHOSPHO-BETA-GLUCOSIDASE"/>
    <property type="match status" value="1"/>
</dbReference>
<evidence type="ECO:0000256" key="1">
    <source>
        <dbReference type="ARBA" id="ARBA00010838"/>
    </source>
</evidence>
<dbReference type="RefSeq" id="WP_143451901.1">
    <property type="nucleotide sequence ID" value="NZ_CAMLJJ010000001.1"/>
</dbReference>
<dbReference type="PATRIC" id="fig|303541.3.peg.693"/>
<dbReference type="EMBL" id="JXLG01000005">
    <property type="protein sequence ID" value="KJY61261.1"/>
    <property type="molecule type" value="Genomic_DNA"/>
</dbReference>
<dbReference type="GO" id="GO:0008422">
    <property type="term" value="F:beta-glucosidase activity"/>
    <property type="evidence" value="ECO:0007669"/>
    <property type="project" value="TreeGrafter"/>
</dbReference>
<evidence type="ECO:0000256" key="3">
    <source>
        <dbReference type="ARBA" id="ARBA00023295"/>
    </source>
</evidence>
<dbReference type="FunFam" id="3.20.20.80:FF:000004">
    <property type="entry name" value="Beta-glucosidase 6-phospho-beta-glucosidase"/>
    <property type="match status" value="1"/>
</dbReference>
<dbReference type="PRINTS" id="PR00131">
    <property type="entry name" value="GLHYDRLASE1"/>
</dbReference>
<comment type="similarity">
    <text evidence="1 4">Belongs to the glycosyl hydrolase 1 family.</text>
</comment>
<dbReference type="PANTHER" id="PTHR10353">
    <property type="entry name" value="GLYCOSYL HYDROLASE"/>
    <property type="match status" value="1"/>
</dbReference>
<dbReference type="InterPro" id="IPR033132">
    <property type="entry name" value="GH_1_N_CS"/>
</dbReference>
<evidence type="ECO:0000256" key="4">
    <source>
        <dbReference type="RuleBase" id="RU003690"/>
    </source>
</evidence>
<dbReference type="Proteomes" id="UP000033682">
    <property type="component" value="Unassembled WGS sequence"/>
</dbReference>
<dbReference type="Pfam" id="PF00232">
    <property type="entry name" value="Glyco_hydro_1"/>
    <property type="match status" value="1"/>
</dbReference>
<reference evidence="5 6" key="1">
    <citation type="submission" date="2015-01" db="EMBL/GenBank/DDBJ databases">
        <title>Comparative genomics of the lactic acid bacteria isolated from the honey bee gut.</title>
        <authorList>
            <person name="Ellegaard K.M."/>
            <person name="Tamarit D."/>
            <person name="Javelind E."/>
            <person name="Olofsson T."/>
            <person name="Andersson S.G."/>
            <person name="Vasquez A."/>
        </authorList>
    </citation>
    <scope>NUCLEOTIDE SEQUENCE [LARGE SCALE GENOMIC DNA]</scope>
    <source>
        <strain evidence="5 6">Hma11</strain>
    </source>
</reference>
<dbReference type="HOGENOM" id="CLU_001859_0_2_9"/>